<gene>
    <name evidence="2" type="ORF">ABDB84_02545</name>
</gene>
<protein>
    <recommendedName>
        <fullName evidence="4">Ubiquinone biosynthesis accessory factor UbiJ</fullName>
    </recommendedName>
</protein>
<keyword evidence="1" id="KW-0175">Coiled coil</keyword>
<comment type="caution">
    <text evidence="2">The sequence shown here is derived from an EMBL/GenBank/DDBJ whole genome shotgun (WGS) entry which is preliminary data.</text>
</comment>
<evidence type="ECO:0000313" key="2">
    <source>
        <dbReference type="EMBL" id="MEN3067340.1"/>
    </source>
</evidence>
<reference evidence="2 3" key="1">
    <citation type="journal article" date="2018" name="Int. J. Syst. Evol. Microbiol.">
        <title>Uliginosibacterium sediminicola sp. nov., isolated from freshwater sediment.</title>
        <authorList>
            <person name="Hwang W.M."/>
            <person name="Kim S.M."/>
            <person name="Kang K."/>
            <person name="Ahn T.Y."/>
        </authorList>
    </citation>
    <scope>NUCLEOTIDE SEQUENCE [LARGE SCALE GENOMIC DNA]</scope>
    <source>
        <strain evidence="2 3">M1-21</strain>
    </source>
</reference>
<evidence type="ECO:0000313" key="3">
    <source>
        <dbReference type="Proteomes" id="UP001410394"/>
    </source>
</evidence>
<feature type="coiled-coil region" evidence="1">
    <location>
        <begin position="129"/>
        <end position="156"/>
    </location>
</feature>
<proteinExistence type="predicted"/>
<dbReference type="RefSeq" id="WP_345918107.1">
    <property type="nucleotide sequence ID" value="NZ_JBDIVE010000001.1"/>
</dbReference>
<name>A0ABU9YUE1_9RHOO</name>
<dbReference type="Proteomes" id="UP001410394">
    <property type="component" value="Unassembled WGS sequence"/>
</dbReference>
<dbReference type="InterPro" id="IPR038989">
    <property type="entry name" value="UbiJ"/>
</dbReference>
<dbReference type="PANTHER" id="PTHR38693:SF1">
    <property type="entry name" value="UBIQUINONE BIOSYNTHESIS ACCESSORY FACTOR UBIJ"/>
    <property type="match status" value="1"/>
</dbReference>
<evidence type="ECO:0000256" key="1">
    <source>
        <dbReference type="SAM" id="Coils"/>
    </source>
</evidence>
<sequence>MPISFLQGAALRPINHLLRSADWARKALGEHAGKAAEVRLASITLRMRVSASGELDPLEADAQPDVRIELPAAALSSLPASSAELLSQARIEGDAGFAETIARIARHLRPDIGGALSPVMGQALAHRAERGLEQLLNNAQDGARRLEQNLREYAAETRAPTVARAEFAAFTESLQEVQDALHKLAQRAEKL</sequence>
<keyword evidence="3" id="KW-1185">Reference proteome</keyword>
<organism evidence="2 3">
    <name type="scientific">Uliginosibacterium sediminicola</name>
    <dbReference type="NCBI Taxonomy" id="2024550"/>
    <lineage>
        <taxon>Bacteria</taxon>
        <taxon>Pseudomonadati</taxon>
        <taxon>Pseudomonadota</taxon>
        <taxon>Betaproteobacteria</taxon>
        <taxon>Rhodocyclales</taxon>
        <taxon>Zoogloeaceae</taxon>
        <taxon>Uliginosibacterium</taxon>
    </lineage>
</organism>
<evidence type="ECO:0008006" key="4">
    <source>
        <dbReference type="Google" id="ProtNLM"/>
    </source>
</evidence>
<dbReference type="PANTHER" id="PTHR38693">
    <property type="entry name" value="UBIQUINONE BIOSYNTHESIS PROTEIN UBIJ"/>
    <property type="match status" value="1"/>
</dbReference>
<dbReference type="EMBL" id="JBDIVE010000001">
    <property type="protein sequence ID" value="MEN3067340.1"/>
    <property type="molecule type" value="Genomic_DNA"/>
</dbReference>
<accession>A0ABU9YUE1</accession>